<accession>A0A1X9SMP1</accession>
<protein>
    <submittedName>
        <fullName evidence="5">Beta-barrel assembly machinery complex, BamD/YfiO lipoprotein</fullName>
    </submittedName>
</protein>
<name>A0A1X9SMP1_9BACT</name>
<dbReference type="GeneID" id="46921242"/>
<proteinExistence type="predicted"/>
<dbReference type="NCBIfam" id="TIGR03302">
    <property type="entry name" value="OM_YfiO"/>
    <property type="match status" value="1"/>
</dbReference>
<dbReference type="Pfam" id="PF13525">
    <property type="entry name" value="YfiO"/>
    <property type="match status" value="1"/>
</dbReference>
<evidence type="ECO:0000259" key="4">
    <source>
        <dbReference type="Pfam" id="PF13525"/>
    </source>
</evidence>
<keyword evidence="3" id="KW-0998">Cell outer membrane</keyword>
<dbReference type="Proteomes" id="UP000202031">
    <property type="component" value="Chromosome"/>
</dbReference>
<dbReference type="EMBL" id="CP015578">
    <property type="protein sequence ID" value="ARQ97513.1"/>
    <property type="molecule type" value="Genomic_DNA"/>
</dbReference>
<dbReference type="InterPro" id="IPR011990">
    <property type="entry name" value="TPR-like_helical_dom_sf"/>
</dbReference>
<reference evidence="6" key="1">
    <citation type="journal article" date="2017" name="Genome Biol. Evol.">
        <title>Comparative Genomic Analysis Identifies a Campylobacter Clade Deficient in Selenium Metabolism.</title>
        <authorList>
            <person name="Miller W.G."/>
            <person name="Yee E."/>
            <person name="Lopes B.S."/>
            <person name="Chapman M.H."/>
            <person name="Huynh S."/>
            <person name="Bono J.L."/>
            <person name="Parker C.T."/>
            <person name="Strachan N.J.C."/>
            <person name="Forbes K.J."/>
        </authorList>
    </citation>
    <scope>NUCLEOTIDE SEQUENCE [LARGE SCALE GENOMIC DNA]</scope>
    <source>
        <strain evidence="6">NCTC 13004</strain>
    </source>
</reference>
<evidence type="ECO:0000256" key="1">
    <source>
        <dbReference type="ARBA" id="ARBA00022729"/>
    </source>
</evidence>
<reference evidence="6" key="2">
    <citation type="journal article" date="2017" name="Genome Biol. Evol.">
        <title>Comparative genomic analysis identifies a Campylobacter clade deficient in selenium metabolism.</title>
        <authorList>
            <person name="Miller W.G."/>
            <person name="Yee E."/>
            <person name="Lopes B.S."/>
            <person name="Chapman M.H."/>
            <person name="Huynh S."/>
            <person name="Bono J.L."/>
            <person name="Parker C.T."/>
            <person name="Strachan N.J.C."/>
            <person name="Forbes K.J."/>
        </authorList>
    </citation>
    <scope>NUCLEOTIDE SEQUENCE [LARGE SCALE GENOMIC DNA]</scope>
    <source>
        <strain evidence="6">NCTC 13004</strain>
    </source>
</reference>
<dbReference type="Gene3D" id="1.25.40.10">
    <property type="entry name" value="Tetratricopeptide repeat domain"/>
    <property type="match status" value="1"/>
</dbReference>
<sequence>MRINLKSAIFILSLSILVGCGAKKDDELYNLTPDQWYQQILNDIKDADLETANSHYISFASEHVASPYLEQVLIILANAHVDEEEYKMANFYLDEYIKKYGTKESIEYIQYLKIKANFDSFSKPNRNQKLVKDSILQIDEFLKNYPNTQYRPLIETMLVKFKLAEYYLDSDIYELYNKLDRTDSAAIYQDKIDNSPLNDINSTKAKLPWYMTPFE</sequence>
<dbReference type="InterPro" id="IPR017689">
    <property type="entry name" value="BamD"/>
</dbReference>
<dbReference type="AlphaFoldDB" id="A0A1X9SMP1"/>
<gene>
    <name evidence="5" type="ORF">CLAN_0767</name>
</gene>
<dbReference type="PROSITE" id="PS51257">
    <property type="entry name" value="PROKAR_LIPOPROTEIN"/>
    <property type="match status" value="1"/>
</dbReference>
<evidence type="ECO:0000256" key="3">
    <source>
        <dbReference type="ARBA" id="ARBA00023237"/>
    </source>
</evidence>
<keyword evidence="1" id="KW-0732">Signal</keyword>
<evidence type="ECO:0000313" key="5">
    <source>
        <dbReference type="EMBL" id="ARQ97513.1"/>
    </source>
</evidence>
<keyword evidence="2" id="KW-0472">Membrane</keyword>
<evidence type="ECO:0000313" key="6">
    <source>
        <dbReference type="Proteomes" id="UP000202031"/>
    </source>
</evidence>
<evidence type="ECO:0000256" key="2">
    <source>
        <dbReference type="ARBA" id="ARBA00023136"/>
    </source>
</evidence>
<dbReference type="KEGG" id="clx:CLAN_0767"/>
<feature type="domain" description="Outer membrane lipoprotein BamD-like" evidence="4">
    <location>
        <begin position="32"/>
        <end position="178"/>
    </location>
</feature>
<keyword evidence="5" id="KW-0449">Lipoprotein</keyword>
<dbReference type="InterPro" id="IPR039565">
    <property type="entry name" value="BamD-like"/>
</dbReference>
<dbReference type="RefSeq" id="WP_096017184.1">
    <property type="nucleotide sequence ID" value="NZ_CP015578.1"/>
</dbReference>
<organism evidence="5 6">
    <name type="scientific">Campylobacter lanienae NCTC 13004</name>
    <dbReference type="NCBI Taxonomy" id="1031753"/>
    <lineage>
        <taxon>Bacteria</taxon>
        <taxon>Pseudomonadati</taxon>
        <taxon>Campylobacterota</taxon>
        <taxon>Epsilonproteobacteria</taxon>
        <taxon>Campylobacterales</taxon>
        <taxon>Campylobacteraceae</taxon>
        <taxon>Campylobacter</taxon>
    </lineage>
</organism>